<protein>
    <submittedName>
        <fullName evidence="1">Uncharacterized protein</fullName>
    </submittedName>
</protein>
<organism evidence="1 2">
    <name type="scientific">Ensete ventricosum</name>
    <name type="common">Abyssinian banana</name>
    <name type="synonym">Musa ensete</name>
    <dbReference type="NCBI Taxonomy" id="4639"/>
    <lineage>
        <taxon>Eukaryota</taxon>
        <taxon>Viridiplantae</taxon>
        <taxon>Streptophyta</taxon>
        <taxon>Embryophyta</taxon>
        <taxon>Tracheophyta</taxon>
        <taxon>Spermatophyta</taxon>
        <taxon>Magnoliopsida</taxon>
        <taxon>Liliopsida</taxon>
        <taxon>Zingiberales</taxon>
        <taxon>Musaceae</taxon>
        <taxon>Ensete</taxon>
    </lineage>
</organism>
<evidence type="ECO:0000313" key="1">
    <source>
        <dbReference type="EMBL" id="RRT41523.1"/>
    </source>
</evidence>
<proteinExistence type="predicted"/>
<accession>A0A426XPT1</accession>
<comment type="caution">
    <text evidence="1">The sequence shown here is derived from an EMBL/GenBank/DDBJ whole genome shotgun (WGS) entry which is preliminary data.</text>
</comment>
<dbReference type="AlphaFoldDB" id="A0A426XPT1"/>
<dbReference type="EMBL" id="AMZH03018508">
    <property type="protein sequence ID" value="RRT41523.1"/>
    <property type="molecule type" value="Genomic_DNA"/>
</dbReference>
<name>A0A426XPT1_ENSVE</name>
<gene>
    <name evidence="1" type="ORF">B296_00019499</name>
</gene>
<sequence>MPSFATAVYITAPSSSYYSRTLAATDATCSHEVAAQSQPMLLLPSSSSTIAATLDCHPLLGDFTPAVLMQCSLILGYFHNFTEERTMMLRVFPDDDLRSTAHNRKKEQEKTST</sequence>
<evidence type="ECO:0000313" key="2">
    <source>
        <dbReference type="Proteomes" id="UP000287651"/>
    </source>
</evidence>
<dbReference type="Proteomes" id="UP000287651">
    <property type="component" value="Unassembled WGS sequence"/>
</dbReference>
<reference evidence="1 2" key="1">
    <citation type="journal article" date="2014" name="Agronomy (Basel)">
        <title>A Draft Genome Sequence for Ensete ventricosum, the Drought-Tolerant Tree Against Hunger.</title>
        <authorList>
            <person name="Harrison J."/>
            <person name="Moore K.A."/>
            <person name="Paszkiewicz K."/>
            <person name="Jones T."/>
            <person name="Grant M."/>
            <person name="Ambacheew D."/>
            <person name="Muzemil S."/>
            <person name="Studholme D.J."/>
        </authorList>
    </citation>
    <scope>NUCLEOTIDE SEQUENCE [LARGE SCALE GENOMIC DNA]</scope>
</reference>